<organism evidence="1 2">
    <name type="scientific">Methylobacterium thuringiense</name>
    <dbReference type="NCBI Taxonomy" id="1003091"/>
    <lineage>
        <taxon>Bacteria</taxon>
        <taxon>Pseudomonadati</taxon>
        <taxon>Pseudomonadota</taxon>
        <taxon>Alphaproteobacteria</taxon>
        <taxon>Hyphomicrobiales</taxon>
        <taxon>Methylobacteriaceae</taxon>
        <taxon>Methylobacterium</taxon>
    </lineage>
</organism>
<sequence length="95" mass="9740">MKSKTGFVVHSGSAKRLSFGSVAMAGAGASPCIRLQVEPHRAMKASESWACAAIARCGSLIQVSATLPSVRVMSPISSEGLALPRPFALPSSGAR</sequence>
<evidence type="ECO:0000313" key="1">
    <source>
        <dbReference type="EMBL" id="GJE56065.1"/>
    </source>
</evidence>
<dbReference type="Proteomes" id="UP001055101">
    <property type="component" value="Unassembled WGS sequence"/>
</dbReference>
<gene>
    <name evidence="1" type="ORF">EKPJFOCH_2562</name>
</gene>
<comment type="caution">
    <text evidence="1">The sequence shown here is derived from an EMBL/GenBank/DDBJ whole genome shotgun (WGS) entry which is preliminary data.</text>
</comment>
<dbReference type="EMBL" id="BPRA01000011">
    <property type="protein sequence ID" value="GJE56065.1"/>
    <property type="molecule type" value="Genomic_DNA"/>
</dbReference>
<reference evidence="1" key="2">
    <citation type="submission" date="2021-08" db="EMBL/GenBank/DDBJ databases">
        <authorList>
            <person name="Tani A."/>
            <person name="Ola A."/>
            <person name="Ogura Y."/>
            <person name="Katsura K."/>
            <person name="Hayashi T."/>
        </authorList>
    </citation>
    <scope>NUCLEOTIDE SEQUENCE</scope>
    <source>
        <strain evidence="1">DSM 23674</strain>
    </source>
</reference>
<keyword evidence="2" id="KW-1185">Reference proteome</keyword>
<accession>A0ABQ4TL04</accession>
<evidence type="ECO:0000313" key="2">
    <source>
        <dbReference type="Proteomes" id="UP001055101"/>
    </source>
</evidence>
<name>A0ABQ4TL04_9HYPH</name>
<proteinExistence type="predicted"/>
<reference evidence="1" key="1">
    <citation type="journal article" date="2021" name="Front. Microbiol.">
        <title>Comprehensive Comparative Genomics and Phenotyping of Methylobacterium Species.</title>
        <authorList>
            <person name="Alessa O."/>
            <person name="Ogura Y."/>
            <person name="Fujitani Y."/>
            <person name="Takami H."/>
            <person name="Hayashi T."/>
            <person name="Sahin N."/>
            <person name="Tani A."/>
        </authorList>
    </citation>
    <scope>NUCLEOTIDE SEQUENCE</scope>
    <source>
        <strain evidence="1">DSM 23674</strain>
    </source>
</reference>
<protein>
    <submittedName>
        <fullName evidence="1">Uncharacterized protein</fullName>
    </submittedName>
</protein>